<dbReference type="Pfam" id="PF01541">
    <property type="entry name" value="GIY-YIG"/>
    <property type="match status" value="1"/>
</dbReference>
<organism evidence="2 3">
    <name type="scientific">Nitritalea halalkaliphila LW7</name>
    <dbReference type="NCBI Taxonomy" id="1189621"/>
    <lineage>
        <taxon>Bacteria</taxon>
        <taxon>Pseudomonadati</taxon>
        <taxon>Bacteroidota</taxon>
        <taxon>Cytophagia</taxon>
        <taxon>Cytophagales</taxon>
        <taxon>Cyclobacteriaceae</taxon>
        <taxon>Nitritalea</taxon>
    </lineage>
</organism>
<gene>
    <name evidence="2" type="ORF">A3SI_18091</name>
</gene>
<dbReference type="InterPro" id="IPR035901">
    <property type="entry name" value="GIY-YIG_endonuc_sf"/>
</dbReference>
<reference evidence="2 3" key="1">
    <citation type="submission" date="2012-05" db="EMBL/GenBank/DDBJ databases">
        <title>Genome sequence of Nitritalea halalkaliphila LW7.</title>
        <authorList>
            <person name="Jangir P.K."/>
            <person name="Singh A."/>
            <person name="Shivaji S."/>
            <person name="Sharma R."/>
        </authorList>
    </citation>
    <scope>NUCLEOTIDE SEQUENCE [LARGE SCALE GENOMIC DNA]</scope>
    <source>
        <strain evidence="2 3">LW7</strain>
    </source>
</reference>
<dbReference type="PROSITE" id="PS50164">
    <property type="entry name" value="GIY_YIG"/>
    <property type="match status" value="1"/>
</dbReference>
<dbReference type="Gene3D" id="3.40.1440.10">
    <property type="entry name" value="GIY-YIG endonuclease"/>
    <property type="match status" value="1"/>
</dbReference>
<evidence type="ECO:0000313" key="2">
    <source>
        <dbReference type="EMBL" id="EIM73349.1"/>
    </source>
</evidence>
<protein>
    <submittedName>
        <fullName evidence="2">Excinuclease ABC C subunit domain-containing protein</fullName>
    </submittedName>
</protein>
<keyword evidence="3" id="KW-1185">Reference proteome</keyword>
<dbReference type="CDD" id="cd10449">
    <property type="entry name" value="GIY-YIG_SLX1_like"/>
    <property type="match status" value="1"/>
</dbReference>
<comment type="caution">
    <text evidence="2">The sequence shown here is derived from an EMBL/GenBank/DDBJ whole genome shotgun (WGS) entry which is preliminary data.</text>
</comment>
<name>I5BUU7_9BACT</name>
<feature type="domain" description="GIY-YIG" evidence="1">
    <location>
        <begin position="12"/>
        <end position="93"/>
    </location>
</feature>
<dbReference type="PATRIC" id="fig|1189621.3.peg.3752"/>
<proteinExistence type="predicted"/>
<dbReference type="AlphaFoldDB" id="I5BUU7"/>
<dbReference type="InterPro" id="IPR000305">
    <property type="entry name" value="GIY-YIG_endonuc"/>
</dbReference>
<sequence length="94" mass="11075">MLILTIITFFSPMFTVYALYSQKFDKLYIGFTANLEQRLLSHNVLGKKGWSIKFRPWTVLHIETFETKSEAMKREKELKSGKGRQFLRALLNTQ</sequence>
<dbReference type="SUPFAM" id="SSF82771">
    <property type="entry name" value="GIY-YIG endonuclease"/>
    <property type="match status" value="1"/>
</dbReference>
<dbReference type="EMBL" id="AJYA01000062">
    <property type="protein sequence ID" value="EIM73349.1"/>
    <property type="molecule type" value="Genomic_DNA"/>
</dbReference>
<dbReference type="Proteomes" id="UP000005551">
    <property type="component" value="Unassembled WGS sequence"/>
</dbReference>
<accession>I5BUU7</accession>
<evidence type="ECO:0000259" key="1">
    <source>
        <dbReference type="PROSITE" id="PS50164"/>
    </source>
</evidence>
<evidence type="ECO:0000313" key="3">
    <source>
        <dbReference type="Proteomes" id="UP000005551"/>
    </source>
</evidence>